<dbReference type="RefSeq" id="WP_077832122.1">
    <property type="nucleotide sequence ID" value="NZ_CP096983.1"/>
</dbReference>
<dbReference type="GO" id="GO:0006935">
    <property type="term" value="P:chemotaxis"/>
    <property type="evidence" value="ECO:0007669"/>
    <property type="project" value="UniProtKB-KW"/>
</dbReference>
<protein>
    <submittedName>
        <fullName evidence="9">Methyl-accepting chemotaxis protein McpB</fullName>
    </submittedName>
</protein>
<dbReference type="STRING" id="84029.CROST_20050"/>
<dbReference type="SUPFAM" id="SSF58104">
    <property type="entry name" value="Methyl-accepting chemotaxis protein (MCP) signaling domain"/>
    <property type="match status" value="1"/>
</dbReference>
<evidence type="ECO:0000256" key="6">
    <source>
        <dbReference type="ARBA" id="ARBA00023136"/>
    </source>
</evidence>
<organism evidence="9 10">
    <name type="scientific">Clostridium felsineum</name>
    <dbReference type="NCBI Taxonomy" id="36839"/>
    <lineage>
        <taxon>Bacteria</taxon>
        <taxon>Bacillati</taxon>
        <taxon>Bacillota</taxon>
        <taxon>Clostridia</taxon>
        <taxon>Eubacteriales</taxon>
        <taxon>Clostridiaceae</taxon>
        <taxon>Clostridium</taxon>
    </lineage>
</organism>
<comment type="subcellular location">
    <subcellularLocation>
        <location evidence="1">Cell membrane</location>
        <topology evidence="1">Multi-pass membrane protein</topology>
    </subcellularLocation>
</comment>
<dbReference type="PROSITE" id="PS50111">
    <property type="entry name" value="CHEMOTAXIS_TRANSDUC_2"/>
    <property type="match status" value="1"/>
</dbReference>
<dbReference type="GO" id="GO:0007165">
    <property type="term" value="P:signal transduction"/>
    <property type="evidence" value="ECO:0007669"/>
    <property type="project" value="UniProtKB-KW"/>
</dbReference>
<dbReference type="PANTHER" id="PTHR32089:SF112">
    <property type="entry name" value="LYSOZYME-LIKE PROTEIN-RELATED"/>
    <property type="match status" value="1"/>
</dbReference>
<dbReference type="Gene3D" id="3.30.450.20">
    <property type="entry name" value="PAS domain"/>
    <property type="match status" value="2"/>
</dbReference>
<sequence length="656" mass="71236">MSIRKKLTMLLIISSTLPLIFFLVLNFYFSKNAATENALSKNYKTSQIIKEKINGIIENSMGGLKVLARDPAVRSLDVNKIKPVLAEDVKLYPYINSMVVTNSSGQQIVRSDDDSLSNVTDRSFYKKAIKGNEDIVSEILISKDNGKLIAVLANPIRASEKGDIVGVIQGTMELSIMKDFVKELSSKDVTVYILDSTGKMIADPTKDFKSLDERTDMSKYDFVKSGLSGNNGSVEVTKDGTTKLISYVKDKKTGWLICSEISKNVAIKSSINSSILTAVIGIVILAITCILVFFILGKGTKPITVLADAANDISEGNLSIKSIDISSKDELGILSKSFEKMVSNLRDMVINIKDYSQRVSDSSNEMVSVSEQQSIAATNTANNTNEVSQGIENVHLSIDNINSNVANLDRTMDDMLEKSKIVSNAIKHASSSSELGSTSLTSVTSSMNNIYKSVNSTAVVIKKLDEYSKSIGEITNVIKSISEQTNLLALNAAIEAARAGEQGKGFAVVADEVRKLAEQSGEAAEQVSKIVIGIQDETNIAVEVMDKSMQDVSEGVSVIDKTNEYFSQIFNSIDQIKTSMEAVNSSINFINKEEKDINSSLKNMIKLSGKVTGEIENISAATEEQVASIEEMTASAQELGNMAVDLNSLTKKFKTE</sequence>
<dbReference type="AlphaFoldDB" id="A0A1S8L7G1"/>
<dbReference type="Pfam" id="PF02743">
    <property type="entry name" value="dCache_1"/>
    <property type="match status" value="1"/>
</dbReference>
<keyword evidence="5" id="KW-1133">Transmembrane helix</keyword>
<gene>
    <name evidence="9" type="primary">mcpB_4</name>
    <name evidence="9" type="ORF">CROST_028150</name>
</gene>
<keyword evidence="7" id="KW-0807">Transducer</keyword>
<dbReference type="InterPro" id="IPR004089">
    <property type="entry name" value="MCPsignal_dom"/>
</dbReference>
<evidence type="ECO:0000313" key="9">
    <source>
        <dbReference type="EMBL" id="URZ12098.1"/>
    </source>
</evidence>
<dbReference type="InterPro" id="IPR003660">
    <property type="entry name" value="HAMP_dom"/>
</dbReference>
<dbReference type="EMBL" id="CP096983">
    <property type="protein sequence ID" value="URZ12098.1"/>
    <property type="molecule type" value="Genomic_DNA"/>
</dbReference>
<keyword evidence="2" id="KW-1003">Cell membrane</keyword>
<evidence type="ECO:0000256" key="1">
    <source>
        <dbReference type="ARBA" id="ARBA00004651"/>
    </source>
</evidence>
<dbReference type="Gene3D" id="1.10.287.950">
    <property type="entry name" value="Methyl-accepting chemotaxis protein"/>
    <property type="match status" value="1"/>
</dbReference>
<dbReference type="SMART" id="SM00304">
    <property type="entry name" value="HAMP"/>
    <property type="match status" value="1"/>
</dbReference>
<dbReference type="GO" id="GO:0005886">
    <property type="term" value="C:plasma membrane"/>
    <property type="evidence" value="ECO:0007669"/>
    <property type="project" value="UniProtKB-SubCell"/>
</dbReference>
<dbReference type="CDD" id="cd12914">
    <property type="entry name" value="PDC1_DGC_like"/>
    <property type="match status" value="1"/>
</dbReference>
<keyword evidence="10" id="KW-1185">Reference proteome</keyword>
<dbReference type="Pfam" id="PF00015">
    <property type="entry name" value="MCPsignal"/>
    <property type="match status" value="1"/>
</dbReference>
<dbReference type="CDD" id="cd06225">
    <property type="entry name" value="HAMP"/>
    <property type="match status" value="1"/>
</dbReference>
<dbReference type="PROSITE" id="PS50885">
    <property type="entry name" value="HAMP"/>
    <property type="match status" value="1"/>
</dbReference>
<dbReference type="SUPFAM" id="SSF103190">
    <property type="entry name" value="Sensory domain-like"/>
    <property type="match status" value="1"/>
</dbReference>
<evidence type="ECO:0000256" key="5">
    <source>
        <dbReference type="ARBA" id="ARBA00022989"/>
    </source>
</evidence>
<keyword evidence="3" id="KW-0145">Chemotaxis</keyword>
<dbReference type="InterPro" id="IPR033479">
    <property type="entry name" value="dCache_1"/>
</dbReference>
<accession>A0A1S8L7G1</accession>
<evidence type="ECO:0000256" key="3">
    <source>
        <dbReference type="ARBA" id="ARBA00022500"/>
    </source>
</evidence>
<evidence type="ECO:0000256" key="7">
    <source>
        <dbReference type="ARBA" id="ARBA00023224"/>
    </source>
</evidence>
<dbReference type="SMART" id="SM00283">
    <property type="entry name" value="MA"/>
    <property type="match status" value="1"/>
</dbReference>
<evidence type="ECO:0000313" key="10">
    <source>
        <dbReference type="Proteomes" id="UP000190951"/>
    </source>
</evidence>
<evidence type="ECO:0000256" key="8">
    <source>
        <dbReference type="ARBA" id="ARBA00029447"/>
    </source>
</evidence>
<name>A0A1S8L7G1_9CLOT</name>
<dbReference type="Proteomes" id="UP000190951">
    <property type="component" value="Chromosome"/>
</dbReference>
<dbReference type="CDD" id="cd12912">
    <property type="entry name" value="PDC2_MCP_like"/>
    <property type="match status" value="1"/>
</dbReference>
<dbReference type="KEGG" id="crw:CROST_028150"/>
<evidence type="ECO:0000256" key="4">
    <source>
        <dbReference type="ARBA" id="ARBA00022692"/>
    </source>
</evidence>
<reference evidence="9 10" key="1">
    <citation type="submission" date="2022-04" db="EMBL/GenBank/DDBJ databases">
        <title>Genome sequence of C. roseum typestrain.</title>
        <authorList>
            <person name="Poehlein A."/>
            <person name="Schoch T."/>
            <person name="Duerre P."/>
            <person name="Daniel R."/>
        </authorList>
    </citation>
    <scope>NUCLEOTIDE SEQUENCE [LARGE SCALE GENOMIC DNA]</scope>
    <source>
        <strain evidence="9 10">DSM 7320</strain>
    </source>
</reference>
<dbReference type="Pfam" id="PF00672">
    <property type="entry name" value="HAMP"/>
    <property type="match status" value="1"/>
</dbReference>
<comment type="similarity">
    <text evidence="8">Belongs to the methyl-accepting chemotaxis (MCP) protein family.</text>
</comment>
<keyword evidence="6" id="KW-0472">Membrane</keyword>
<proteinExistence type="inferred from homology"/>
<evidence type="ECO:0000256" key="2">
    <source>
        <dbReference type="ARBA" id="ARBA00022475"/>
    </source>
</evidence>
<keyword evidence="4" id="KW-0812">Transmembrane</keyword>
<dbReference type="InterPro" id="IPR029151">
    <property type="entry name" value="Sensor-like_sf"/>
</dbReference>
<dbReference type="PANTHER" id="PTHR32089">
    <property type="entry name" value="METHYL-ACCEPTING CHEMOTAXIS PROTEIN MCPB"/>
    <property type="match status" value="1"/>
</dbReference>
<dbReference type="CDD" id="cd11386">
    <property type="entry name" value="MCP_signal"/>
    <property type="match status" value="1"/>
</dbReference>